<proteinExistence type="predicted"/>
<name>A0A840MTX0_9PROT</name>
<reference evidence="1 2" key="1">
    <citation type="submission" date="2020-08" db="EMBL/GenBank/DDBJ databases">
        <title>Genomic Encyclopedia of Type Strains, Phase IV (KMG-IV): sequencing the most valuable type-strain genomes for metagenomic binning, comparative biology and taxonomic classification.</title>
        <authorList>
            <person name="Goeker M."/>
        </authorList>
    </citation>
    <scope>NUCLEOTIDE SEQUENCE [LARGE SCALE GENOMIC DNA]</scope>
    <source>
        <strain evidence="1 2">DSM 27165</strain>
    </source>
</reference>
<keyword evidence="2" id="KW-1185">Reference proteome</keyword>
<evidence type="ECO:0000313" key="2">
    <source>
        <dbReference type="Proteomes" id="UP000575898"/>
    </source>
</evidence>
<organism evidence="1 2">
    <name type="scientific">Chitinivorax tropicus</name>
    <dbReference type="NCBI Taxonomy" id="714531"/>
    <lineage>
        <taxon>Bacteria</taxon>
        <taxon>Pseudomonadati</taxon>
        <taxon>Pseudomonadota</taxon>
        <taxon>Betaproteobacteria</taxon>
        <taxon>Chitinivorax</taxon>
    </lineage>
</organism>
<dbReference type="AlphaFoldDB" id="A0A840MTX0"/>
<evidence type="ECO:0000313" key="1">
    <source>
        <dbReference type="EMBL" id="MBB5019743.1"/>
    </source>
</evidence>
<accession>A0A840MTX0</accession>
<sequence>MGTQIRAIRMVRHWGSDLALAGKSRYRQRLLLDGAGRGLSLVV</sequence>
<gene>
    <name evidence="1" type="ORF">HNQ59_003051</name>
</gene>
<dbReference type="Proteomes" id="UP000575898">
    <property type="component" value="Unassembled WGS sequence"/>
</dbReference>
<comment type="caution">
    <text evidence="1">The sequence shown here is derived from an EMBL/GenBank/DDBJ whole genome shotgun (WGS) entry which is preliminary data.</text>
</comment>
<dbReference type="EMBL" id="JACHHY010000019">
    <property type="protein sequence ID" value="MBB5019743.1"/>
    <property type="molecule type" value="Genomic_DNA"/>
</dbReference>
<protein>
    <submittedName>
        <fullName evidence="1">Uncharacterized protein</fullName>
    </submittedName>
</protein>